<dbReference type="Gene3D" id="3.40.718.10">
    <property type="entry name" value="Isopropylmalate Dehydrogenase"/>
    <property type="match status" value="1"/>
</dbReference>
<keyword evidence="2" id="KW-0028">Amino-acid biosynthesis</keyword>
<name>A0AAU6PGL7_9GAMM</name>
<evidence type="ECO:0000256" key="7">
    <source>
        <dbReference type="ARBA" id="ARBA00023304"/>
    </source>
</evidence>
<organism evidence="10">
    <name type="scientific">Catillopecten margaritatus gill symbiont</name>
    <dbReference type="NCBI Taxonomy" id="3083288"/>
    <lineage>
        <taxon>Bacteria</taxon>
        <taxon>Pseudomonadati</taxon>
        <taxon>Pseudomonadota</taxon>
        <taxon>Gammaproteobacteria</taxon>
        <taxon>sulfur-oxidizing symbionts</taxon>
    </lineage>
</organism>
<dbReference type="EMBL" id="CP138327">
    <property type="protein sequence ID" value="WXU00113.1"/>
    <property type="molecule type" value="Genomic_DNA"/>
</dbReference>
<sequence>MSKVLILPGDGIGQEIVEQALKVINFLNENNELNMALVHGLIGGTAYDDTGSPLPQATLDAAATPLPNLSTNSISPLTVTSWTEMDYGKTQLCQTR</sequence>
<evidence type="ECO:0000256" key="3">
    <source>
        <dbReference type="ARBA" id="ARBA00022723"/>
    </source>
</evidence>
<dbReference type="InterPro" id="IPR004429">
    <property type="entry name" value="Isopropylmalate_DH"/>
</dbReference>
<dbReference type="EMBL" id="CP138327">
    <property type="protein sequence ID" value="WXU00117.1"/>
    <property type="molecule type" value="Genomic_DNA"/>
</dbReference>
<dbReference type="GO" id="GO:0005829">
    <property type="term" value="C:cytosol"/>
    <property type="evidence" value="ECO:0007669"/>
    <property type="project" value="TreeGrafter"/>
</dbReference>
<feature type="domain" description="Isopropylmalate dehydrogenase-like" evidence="8">
    <location>
        <begin position="3"/>
        <end position="63"/>
    </location>
</feature>
<keyword evidence="6" id="KW-0520">NAD</keyword>
<gene>
    <name evidence="10" type="primary">leuB_3</name>
    <name evidence="9" type="synonym">leuB_2</name>
    <name evidence="9" type="ORF">Ctma_0824</name>
    <name evidence="10" type="ORF">Ctma_0828</name>
</gene>
<proteinExistence type="predicted"/>
<dbReference type="PANTHER" id="PTHR42979:SF1">
    <property type="entry name" value="3-ISOPROPYLMALATE DEHYDROGENASE"/>
    <property type="match status" value="1"/>
</dbReference>
<reference evidence="10" key="1">
    <citation type="submission" date="2023-10" db="EMBL/GenBank/DDBJ databases">
        <title>The first scallop-associated chemosynthetic bacterial symbiont.</title>
        <authorList>
            <person name="Lin Y.-T."/>
            <person name="Sun J."/>
            <person name="Ip J.C.-H."/>
            <person name="He X."/>
            <person name="Gao Z.-M."/>
            <person name="Perez M."/>
            <person name="Xu T."/>
            <person name="Qian P.-Y."/>
            <person name="Qiu J.-W."/>
        </authorList>
    </citation>
    <scope>NUCLEOTIDE SEQUENCE</scope>
    <source>
        <strain evidence="10">Gill1</strain>
    </source>
</reference>
<dbReference type="PANTHER" id="PTHR42979">
    <property type="entry name" value="3-ISOPROPYLMALATE DEHYDROGENASE"/>
    <property type="match status" value="1"/>
</dbReference>
<dbReference type="InterPro" id="IPR024084">
    <property type="entry name" value="IsoPropMal-DH-like_dom"/>
</dbReference>
<dbReference type="GO" id="GO:0046872">
    <property type="term" value="F:metal ion binding"/>
    <property type="evidence" value="ECO:0007669"/>
    <property type="project" value="UniProtKB-KW"/>
</dbReference>
<evidence type="ECO:0000313" key="10">
    <source>
        <dbReference type="EMBL" id="WXU00117.1"/>
    </source>
</evidence>
<keyword evidence="1" id="KW-0432">Leucine biosynthesis</keyword>
<dbReference type="GO" id="GO:0003862">
    <property type="term" value="F:3-isopropylmalate dehydrogenase activity"/>
    <property type="evidence" value="ECO:0007669"/>
    <property type="project" value="UniProtKB-EC"/>
</dbReference>
<dbReference type="SUPFAM" id="SSF53659">
    <property type="entry name" value="Isocitrate/Isopropylmalate dehydrogenase-like"/>
    <property type="match status" value="1"/>
</dbReference>
<accession>A0AAU6PGL7</accession>
<evidence type="ECO:0000256" key="5">
    <source>
        <dbReference type="ARBA" id="ARBA00023002"/>
    </source>
</evidence>
<evidence type="ECO:0000313" key="9">
    <source>
        <dbReference type="EMBL" id="WXU00113.1"/>
    </source>
</evidence>
<protein>
    <submittedName>
        <fullName evidence="10">3-isopropylmalate dehydrogenase</fullName>
        <ecNumber evidence="10">1.1.1.85</ecNumber>
    </submittedName>
</protein>
<keyword evidence="4" id="KW-0460">Magnesium</keyword>
<evidence type="ECO:0000259" key="8">
    <source>
        <dbReference type="Pfam" id="PF00180"/>
    </source>
</evidence>
<dbReference type="AlphaFoldDB" id="A0AAU6PGL7"/>
<keyword evidence="3" id="KW-0479">Metal-binding</keyword>
<evidence type="ECO:0000256" key="4">
    <source>
        <dbReference type="ARBA" id="ARBA00022842"/>
    </source>
</evidence>
<dbReference type="EC" id="1.1.1.85" evidence="10"/>
<evidence type="ECO:0000256" key="1">
    <source>
        <dbReference type="ARBA" id="ARBA00022430"/>
    </source>
</evidence>
<keyword evidence="5 10" id="KW-0560">Oxidoreductase</keyword>
<evidence type="ECO:0000256" key="6">
    <source>
        <dbReference type="ARBA" id="ARBA00023027"/>
    </source>
</evidence>
<dbReference type="GO" id="GO:0009098">
    <property type="term" value="P:L-leucine biosynthetic process"/>
    <property type="evidence" value="ECO:0007669"/>
    <property type="project" value="UniProtKB-KW"/>
</dbReference>
<evidence type="ECO:0000256" key="2">
    <source>
        <dbReference type="ARBA" id="ARBA00022605"/>
    </source>
</evidence>
<dbReference type="Pfam" id="PF00180">
    <property type="entry name" value="Iso_dh"/>
    <property type="match status" value="1"/>
</dbReference>
<keyword evidence="7" id="KW-0100">Branched-chain amino acid biosynthesis</keyword>